<dbReference type="EMBL" id="BPLQ01014200">
    <property type="protein sequence ID" value="GIY78077.1"/>
    <property type="molecule type" value="Genomic_DNA"/>
</dbReference>
<dbReference type="Proteomes" id="UP001054837">
    <property type="component" value="Unassembled WGS sequence"/>
</dbReference>
<organism evidence="2 3">
    <name type="scientific">Caerostris darwini</name>
    <dbReference type="NCBI Taxonomy" id="1538125"/>
    <lineage>
        <taxon>Eukaryota</taxon>
        <taxon>Metazoa</taxon>
        <taxon>Ecdysozoa</taxon>
        <taxon>Arthropoda</taxon>
        <taxon>Chelicerata</taxon>
        <taxon>Arachnida</taxon>
        <taxon>Araneae</taxon>
        <taxon>Araneomorphae</taxon>
        <taxon>Entelegynae</taxon>
        <taxon>Araneoidea</taxon>
        <taxon>Araneidae</taxon>
        <taxon>Caerostris</taxon>
    </lineage>
</organism>
<proteinExistence type="predicted"/>
<accession>A0AAV4W602</accession>
<sequence>MGSGTAMGFSCTTCTPDCAPAMLGRTASESQRRYVPIEARPHSLNGSPRVGVPSLASSSPTENAPTVTECVLIFAHTVTAGKYSGGVTSLLAWNRDQFSS</sequence>
<feature type="region of interest" description="Disordered" evidence="1">
    <location>
        <begin position="39"/>
        <end position="63"/>
    </location>
</feature>
<keyword evidence="3" id="KW-1185">Reference proteome</keyword>
<evidence type="ECO:0000313" key="3">
    <source>
        <dbReference type="Proteomes" id="UP001054837"/>
    </source>
</evidence>
<comment type="caution">
    <text evidence="2">The sequence shown here is derived from an EMBL/GenBank/DDBJ whole genome shotgun (WGS) entry which is preliminary data.</text>
</comment>
<evidence type="ECO:0000256" key="1">
    <source>
        <dbReference type="SAM" id="MobiDB-lite"/>
    </source>
</evidence>
<evidence type="ECO:0000313" key="2">
    <source>
        <dbReference type="EMBL" id="GIY78077.1"/>
    </source>
</evidence>
<protein>
    <submittedName>
        <fullName evidence="2">Uncharacterized protein</fullName>
    </submittedName>
</protein>
<gene>
    <name evidence="2" type="ORF">CDAR_282871</name>
</gene>
<name>A0AAV4W602_9ARAC</name>
<reference evidence="2 3" key="1">
    <citation type="submission" date="2021-06" db="EMBL/GenBank/DDBJ databases">
        <title>Caerostris darwini draft genome.</title>
        <authorList>
            <person name="Kono N."/>
            <person name="Arakawa K."/>
        </authorList>
    </citation>
    <scope>NUCLEOTIDE SEQUENCE [LARGE SCALE GENOMIC DNA]</scope>
</reference>
<dbReference type="AlphaFoldDB" id="A0AAV4W602"/>